<reference evidence="6" key="1">
    <citation type="submission" date="2020-07" db="EMBL/GenBank/DDBJ databases">
        <title>Huge and variable diversity of episymbiotic CPR bacteria and DPANN archaea in groundwater ecosystems.</title>
        <authorList>
            <person name="He C.Y."/>
            <person name="Keren R."/>
            <person name="Whittaker M."/>
            <person name="Farag I.F."/>
            <person name="Doudna J."/>
            <person name="Cate J.H.D."/>
            <person name="Banfield J.F."/>
        </authorList>
    </citation>
    <scope>NUCLEOTIDE SEQUENCE</scope>
    <source>
        <strain evidence="6">NC_groundwater_928_Pr1_S-0.2um_72_17</strain>
    </source>
</reference>
<keyword evidence="3 5" id="KW-1133">Transmembrane helix</keyword>
<dbReference type="GO" id="GO:0005886">
    <property type="term" value="C:plasma membrane"/>
    <property type="evidence" value="ECO:0007669"/>
    <property type="project" value="UniProtKB-SubCell"/>
</dbReference>
<evidence type="ECO:0000256" key="1">
    <source>
        <dbReference type="ARBA" id="ARBA00004141"/>
    </source>
</evidence>
<proteinExistence type="inferred from homology"/>
<name>A0A9D6QJ89_UNCEI</name>
<dbReference type="InterPro" id="IPR002781">
    <property type="entry name" value="TM_pro_TauE-like"/>
</dbReference>
<feature type="transmembrane region" description="Helical" evidence="5">
    <location>
        <begin position="149"/>
        <end position="170"/>
    </location>
</feature>
<gene>
    <name evidence="6" type="ORF">HY076_01695</name>
</gene>
<evidence type="ECO:0000313" key="7">
    <source>
        <dbReference type="Proteomes" id="UP000807850"/>
    </source>
</evidence>
<feature type="transmembrane region" description="Helical" evidence="5">
    <location>
        <begin position="201"/>
        <end position="224"/>
    </location>
</feature>
<feature type="transmembrane region" description="Helical" evidence="5">
    <location>
        <begin position="12"/>
        <end position="36"/>
    </location>
</feature>
<comment type="similarity">
    <text evidence="5">Belongs to the 4-toluene sulfonate uptake permease (TSUP) (TC 2.A.102) family.</text>
</comment>
<feature type="transmembrane region" description="Helical" evidence="5">
    <location>
        <begin position="176"/>
        <end position="194"/>
    </location>
</feature>
<feature type="transmembrane region" description="Helical" evidence="5">
    <location>
        <begin position="230"/>
        <end position="248"/>
    </location>
</feature>
<dbReference type="Proteomes" id="UP000807850">
    <property type="component" value="Unassembled WGS sequence"/>
</dbReference>
<dbReference type="PANTHER" id="PTHR43701">
    <property type="entry name" value="MEMBRANE TRANSPORTER PROTEIN MJ0441-RELATED"/>
    <property type="match status" value="1"/>
</dbReference>
<protein>
    <recommendedName>
        <fullName evidence="5">Probable membrane transporter protein</fullName>
    </recommendedName>
</protein>
<evidence type="ECO:0000256" key="3">
    <source>
        <dbReference type="ARBA" id="ARBA00022989"/>
    </source>
</evidence>
<feature type="transmembrane region" description="Helical" evidence="5">
    <location>
        <begin position="48"/>
        <end position="67"/>
    </location>
</feature>
<feature type="transmembrane region" description="Helical" evidence="5">
    <location>
        <begin position="73"/>
        <end position="94"/>
    </location>
</feature>
<dbReference type="PANTHER" id="PTHR43701:SF2">
    <property type="entry name" value="MEMBRANE TRANSPORTER PROTEIN YJNA-RELATED"/>
    <property type="match status" value="1"/>
</dbReference>
<evidence type="ECO:0000256" key="4">
    <source>
        <dbReference type="ARBA" id="ARBA00023136"/>
    </source>
</evidence>
<dbReference type="EMBL" id="JACQAY010000051">
    <property type="protein sequence ID" value="MBI3538970.1"/>
    <property type="molecule type" value="Genomic_DNA"/>
</dbReference>
<keyword evidence="5" id="KW-1003">Cell membrane</keyword>
<dbReference type="AlphaFoldDB" id="A0A9D6QJ89"/>
<sequence>MTARDRARGLFVGAVAGLAGGLFGVGGGLVLVPMLTGGFGLTQHRAHGTSLAVIGATAIAALFVYGAHANVQWATAAAVAVGSIVGAPLGARWAGATSAAGLRRAFAAFLVLVAFRLLWDAPVVRGAAALAGPGALAFDVAVGIASGTLAGFMGVGGGILMVPAFTLAFGMTQQQAQGTSLAVILVTGPVAALAHSRRGNVAWGLAPALAIGAALGAPAAAWAAQVLPRAWLGRAFALFLLASAVHMWTRKPRAAPPGPTASES</sequence>
<keyword evidence="2 5" id="KW-0812">Transmembrane</keyword>
<dbReference type="Pfam" id="PF01925">
    <property type="entry name" value="TauE"/>
    <property type="match status" value="2"/>
</dbReference>
<organism evidence="6 7">
    <name type="scientific">Eiseniibacteriota bacterium</name>
    <dbReference type="NCBI Taxonomy" id="2212470"/>
    <lineage>
        <taxon>Bacteria</taxon>
        <taxon>Candidatus Eiseniibacteriota</taxon>
    </lineage>
</organism>
<feature type="transmembrane region" description="Helical" evidence="5">
    <location>
        <begin position="101"/>
        <end position="119"/>
    </location>
</feature>
<evidence type="ECO:0000256" key="5">
    <source>
        <dbReference type="RuleBase" id="RU363041"/>
    </source>
</evidence>
<dbReference type="InterPro" id="IPR051598">
    <property type="entry name" value="TSUP/Inactive_protease-like"/>
</dbReference>
<feature type="transmembrane region" description="Helical" evidence="5">
    <location>
        <begin position="125"/>
        <end position="142"/>
    </location>
</feature>
<comment type="caution">
    <text evidence="6">The sequence shown here is derived from an EMBL/GenBank/DDBJ whole genome shotgun (WGS) entry which is preliminary data.</text>
</comment>
<evidence type="ECO:0000313" key="6">
    <source>
        <dbReference type="EMBL" id="MBI3538970.1"/>
    </source>
</evidence>
<evidence type="ECO:0000256" key="2">
    <source>
        <dbReference type="ARBA" id="ARBA00022692"/>
    </source>
</evidence>
<comment type="subcellular location">
    <subcellularLocation>
        <location evidence="5">Cell membrane</location>
        <topology evidence="5">Multi-pass membrane protein</topology>
    </subcellularLocation>
    <subcellularLocation>
        <location evidence="1">Membrane</location>
        <topology evidence="1">Multi-pass membrane protein</topology>
    </subcellularLocation>
</comment>
<accession>A0A9D6QJ89</accession>
<keyword evidence="4 5" id="KW-0472">Membrane</keyword>